<organism evidence="2 3">
    <name type="scientific">Suillus discolor</name>
    <dbReference type="NCBI Taxonomy" id="1912936"/>
    <lineage>
        <taxon>Eukaryota</taxon>
        <taxon>Fungi</taxon>
        <taxon>Dikarya</taxon>
        <taxon>Basidiomycota</taxon>
        <taxon>Agaricomycotina</taxon>
        <taxon>Agaricomycetes</taxon>
        <taxon>Agaricomycetidae</taxon>
        <taxon>Boletales</taxon>
        <taxon>Suillineae</taxon>
        <taxon>Suillaceae</taxon>
        <taxon>Suillus</taxon>
    </lineage>
</organism>
<gene>
    <name evidence="2" type="ORF">F5147DRAFT_675777</name>
</gene>
<keyword evidence="3" id="KW-1185">Reference proteome</keyword>
<evidence type="ECO:0000256" key="1">
    <source>
        <dbReference type="SAM" id="MobiDB-lite"/>
    </source>
</evidence>
<feature type="region of interest" description="Disordered" evidence="1">
    <location>
        <begin position="57"/>
        <end position="87"/>
    </location>
</feature>
<feature type="region of interest" description="Disordered" evidence="1">
    <location>
        <begin position="1"/>
        <end position="42"/>
    </location>
</feature>
<dbReference type="GeneID" id="64698209"/>
<protein>
    <submittedName>
        <fullName evidence="2">Uncharacterized protein</fullName>
    </submittedName>
</protein>
<dbReference type="AlphaFoldDB" id="A0A9P7FH93"/>
<feature type="compositionally biased region" description="Basic residues" evidence="1">
    <location>
        <begin position="29"/>
        <end position="40"/>
    </location>
</feature>
<comment type="caution">
    <text evidence="2">The sequence shown here is derived from an EMBL/GenBank/DDBJ whole genome shotgun (WGS) entry which is preliminary data.</text>
</comment>
<evidence type="ECO:0000313" key="3">
    <source>
        <dbReference type="Proteomes" id="UP000823399"/>
    </source>
</evidence>
<name>A0A9P7FH93_9AGAM</name>
<reference evidence="2" key="1">
    <citation type="journal article" date="2020" name="New Phytol.">
        <title>Comparative genomics reveals dynamic genome evolution in host specialist ectomycorrhizal fungi.</title>
        <authorList>
            <person name="Lofgren L.A."/>
            <person name="Nguyen N.H."/>
            <person name="Vilgalys R."/>
            <person name="Ruytinx J."/>
            <person name="Liao H.L."/>
            <person name="Branco S."/>
            <person name="Kuo A."/>
            <person name="LaButti K."/>
            <person name="Lipzen A."/>
            <person name="Andreopoulos W."/>
            <person name="Pangilinan J."/>
            <person name="Riley R."/>
            <person name="Hundley H."/>
            <person name="Na H."/>
            <person name="Barry K."/>
            <person name="Grigoriev I.V."/>
            <person name="Stajich J.E."/>
            <person name="Kennedy P.G."/>
        </authorList>
    </citation>
    <scope>NUCLEOTIDE SEQUENCE</scope>
    <source>
        <strain evidence="2">FC423</strain>
    </source>
</reference>
<dbReference type="RefSeq" id="XP_041297424.1">
    <property type="nucleotide sequence ID" value="XM_041435950.1"/>
</dbReference>
<dbReference type="EMBL" id="JABBWM010000007">
    <property type="protein sequence ID" value="KAG2116045.1"/>
    <property type="molecule type" value="Genomic_DNA"/>
</dbReference>
<feature type="region of interest" description="Disordered" evidence="1">
    <location>
        <begin position="125"/>
        <end position="145"/>
    </location>
</feature>
<feature type="compositionally biased region" description="Polar residues" evidence="1">
    <location>
        <begin position="126"/>
        <end position="145"/>
    </location>
</feature>
<evidence type="ECO:0000313" key="2">
    <source>
        <dbReference type="EMBL" id="KAG2116045.1"/>
    </source>
</evidence>
<dbReference type="OrthoDB" id="5576441at2759"/>
<proteinExistence type="predicted"/>
<feature type="compositionally biased region" description="Polar residues" evidence="1">
    <location>
        <begin position="66"/>
        <end position="87"/>
    </location>
</feature>
<accession>A0A9P7FH93</accession>
<feature type="compositionally biased region" description="Basic and acidic residues" evidence="1">
    <location>
        <begin position="1"/>
        <end position="14"/>
    </location>
</feature>
<dbReference type="Proteomes" id="UP000823399">
    <property type="component" value="Unassembled WGS sequence"/>
</dbReference>
<sequence length="430" mass="46937">MPENTKRKLLHDNELVEDSEPEREEKRQQMRKQTRKKKRLRLDPSWVDIEQDVIELTDTELDPSGPSATVGGQSQIDELSGASSCSPLTELASSKELENADHFVIDTPRPSLVAVIAPEQHINRVNVPNTTNGPYTTQNMSGMNRTSTYPTPPPIATLEVPLSSDSEGDSRLTLSRFAFRAPLSKPKITDLGGLSCWGSTVVADKLPESTSAPKARLKRPSIHRFSNDFSDAQLASLTTCVSCNLKWTSTKTASQKVIHIQNCAKKKFLSDETVRMLIYKETQSSSDQNVSQRSDQKATEVGQKSATFLETVVNEGSRTKKGRRPQILGTVKSLPETRGSILGRARAVLDTSMQHGGPVVDAQVSNSIHGGRSDVPCTQAFGTSMLARRVNSYPRAQSGPALTQAFGESALGHLQSNLCLVARHAQTSGF</sequence>